<sequence length="437" mass="46764">MTSLNITADEKSLLSTGQPLVWLNPNYLNAEAAPETPDIAGIYDAEARLLRFAPLLSILFPELIEADGLIESPLLPAPTLNTAINPLGGQLFLKADHELPVAGSIKARGGIHEVLCFAEQLALEAGLLDDTNDDYTKLAQEEGRALFADYTMAVGSTGNLGLSIGIMGAALGFNAVVHMSSDAKEWKKERLRHRGVKVVEHTADYGAAVAAGRAESDADPRSYFVDDENSPRLFMGYAVAALRLKQQLDAAGIEINADTPLFVYLPAGVGGAPGGITFGLKTLFGENVHCFFAEPVQAPCMLMGMAGDAGQEPVPIYELGLQIDTDADGLAVGTASQWVCDAVRHQVSGVYTATDESLYRHLHQLKKLESVEVEPSAAISCRGPAMLNTGTGKQYLNAHNVANSLKNSIHIAWLTGGSFVPDKEYQRYLEKAIKISN</sequence>
<dbReference type="Gene3D" id="3.40.50.1100">
    <property type="match status" value="2"/>
</dbReference>
<dbReference type="PANTHER" id="PTHR48078">
    <property type="entry name" value="THREONINE DEHYDRATASE, MITOCHONDRIAL-RELATED"/>
    <property type="match status" value="1"/>
</dbReference>
<keyword evidence="2 4" id="KW-0663">Pyridoxal phosphate</keyword>
<dbReference type="GO" id="GO:0009097">
    <property type="term" value="P:isoleucine biosynthetic process"/>
    <property type="evidence" value="ECO:0007669"/>
    <property type="project" value="TreeGrafter"/>
</dbReference>
<dbReference type="NCBIfam" id="NF002823">
    <property type="entry name" value="PRK02991.1"/>
    <property type="match status" value="1"/>
</dbReference>
<dbReference type="InterPro" id="IPR011780">
    <property type="entry name" value="D_Ser_am_lyase"/>
</dbReference>
<feature type="domain" description="Tryptophan synthase beta chain-like PALP" evidence="5">
    <location>
        <begin position="70"/>
        <end position="381"/>
    </location>
</feature>
<organism evidence="6 7">
    <name type="scientific">Pontibacterium sinense</name>
    <dbReference type="NCBI Taxonomy" id="2781979"/>
    <lineage>
        <taxon>Bacteria</taxon>
        <taxon>Pseudomonadati</taxon>
        <taxon>Pseudomonadota</taxon>
        <taxon>Gammaproteobacteria</taxon>
        <taxon>Oceanospirillales</taxon>
        <taxon>Oceanospirillaceae</taxon>
        <taxon>Pontibacterium</taxon>
    </lineage>
</organism>
<dbReference type="InterPro" id="IPR001926">
    <property type="entry name" value="TrpB-like_PALP"/>
</dbReference>
<dbReference type="InterPro" id="IPR036052">
    <property type="entry name" value="TrpB-like_PALP_sf"/>
</dbReference>
<dbReference type="Pfam" id="PF00291">
    <property type="entry name" value="PALP"/>
    <property type="match status" value="1"/>
</dbReference>
<comment type="cofactor">
    <cofactor evidence="1 4">
        <name>pyridoxal 5'-phosphate</name>
        <dbReference type="ChEBI" id="CHEBI:597326"/>
    </cofactor>
</comment>
<keyword evidence="3 4" id="KW-0456">Lyase</keyword>
<gene>
    <name evidence="4" type="primary">dsdA</name>
    <name evidence="6" type="ORF">IOQ59_05600</name>
</gene>
<keyword evidence="7" id="KW-1185">Reference proteome</keyword>
<evidence type="ECO:0000256" key="3">
    <source>
        <dbReference type="ARBA" id="ARBA00023239"/>
    </source>
</evidence>
<evidence type="ECO:0000256" key="4">
    <source>
        <dbReference type="HAMAP-Rule" id="MF_01030"/>
    </source>
</evidence>
<evidence type="ECO:0000256" key="2">
    <source>
        <dbReference type="ARBA" id="ARBA00022898"/>
    </source>
</evidence>
<dbReference type="HAMAP" id="MF_01030">
    <property type="entry name" value="D_Ser_dehydrat"/>
    <property type="match status" value="1"/>
</dbReference>
<name>A0A8J7FT23_9GAMM</name>
<accession>A0A8J7FT23</accession>
<dbReference type="GO" id="GO:0008721">
    <property type="term" value="F:D-serine ammonia-lyase activity"/>
    <property type="evidence" value="ECO:0007669"/>
    <property type="project" value="UniProtKB-EC"/>
</dbReference>
<dbReference type="AlphaFoldDB" id="A0A8J7FT23"/>
<comment type="similarity">
    <text evidence="4">Belongs to the serine/threonine dehydratase family. DsdA subfamily.</text>
</comment>
<dbReference type="RefSeq" id="WP_193952289.1">
    <property type="nucleotide sequence ID" value="NZ_JADEYS010000004.1"/>
</dbReference>
<dbReference type="GO" id="GO:0036088">
    <property type="term" value="P:D-serine catabolic process"/>
    <property type="evidence" value="ECO:0007669"/>
    <property type="project" value="TreeGrafter"/>
</dbReference>
<evidence type="ECO:0000259" key="5">
    <source>
        <dbReference type="Pfam" id="PF00291"/>
    </source>
</evidence>
<dbReference type="EMBL" id="JADEYS010000004">
    <property type="protein sequence ID" value="MBE9396735.1"/>
    <property type="molecule type" value="Genomic_DNA"/>
</dbReference>
<dbReference type="InterPro" id="IPR050147">
    <property type="entry name" value="Ser/Thr_Dehydratase"/>
</dbReference>
<reference evidence="6" key="1">
    <citation type="submission" date="2020-10" db="EMBL/GenBank/DDBJ databases">
        <title>Bacterium isolated from coastal waters sediment.</title>
        <authorList>
            <person name="Chen R.-J."/>
            <person name="Lu D.-C."/>
            <person name="Zhu K.-L."/>
            <person name="Du Z.-J."/>
        </authorList>
    </citation>
    <scope>NUCLEOTIDE SEQUENCE</scope>
    <source>
        <strain evidence="6">N1Y112</strain>
    </source>
</reference>
<feature type="modified residue" description="N6-(pyridoxal phosphate)lysine" evidence="4">
    <location>
        <position position="106"/>
    </location>
</feature>
<comment type="catalytic activity">
    <reaction evidence="4">
        <text>D-serine = pyruvate + NH4(+)</text>
        <dbReference type="Rhea" id="RHEA:13977"/>
        <dbReference type="ChEBI" id="CHEBI:15361"/>
        <dbReference type="ChEBI" id="CHEBI:28938"/>
        <dbReference type="ChEBI" id="CHEBI:35247"/>
        <dbReference type="EC" id="4.3.1.18"/>
    </reaction>
</comment>
<dbReference type="PANTHER" id="PTHR48078:SF9">
    <property type="entry name" value="D-SERINE DEHYDRATASE"/>
    <property type="match status" value="1"/>
</dbReference>
<protein>
    <recommendedName>
        <fullName evidence="4">Probable D-serine dehydratase</fullName>
        <ecNumber evidence="4">4.3.1.18</ecNumber>
    </recommendedName>
    <alternativeName>
        <fullName evidence="4">D-serine deaminase</fullName>
        <shortName evidence="4">DSD</shortName>
    </alternativeName>
</protein>
<proteinExistence type="inferred from homology"/>
<evidence type="ECO:0000256" key="1">
    <source>
        <dbReference type="ARBA" id="ARBA00001933"/>
    </source>
</evidence>
<dbReference type="EC" id="4.3.1.18" evidence="4"/>
<dbReference type="GO" id="GO:0016836">
    <property type="term" value="F:hydro-lyase activity"/>
    <property type="evidence" value="ECO:0007669"/>
    <property type="project" value="UniProtKB-UniRule"/>
</dbReference>
<evidence type="ECO:0000313" key="7">
    <source>
        <dbReference type="Proteomes" id="UP000640333"/>
    </source>
</evidence>
<dbReference type="NCBIfam" id="TIGR02035">
    <property type="entry name" value="D_Ser_am_lyase"/>
    <property type="match status" value="1"/>
</dbReference>
<evidence type="ECO:0000313" key="6">
    <source>
        <dbReference type="EMBL" id="MBE9396735.1"/>
    </source>
</evidence>
<dbReference type="SUPFAM" id="SSF53686">
    <property type="entry name" value="Tryptophan synthase beta subunit-like PLP-dependent enzymes"/>
    <property type="match status" value="1"/>
</dbReference>
<dbReference type="GO" id="GO:0030170">
    <property type="term" value="F:pyridoxal phosphate binding"/>
    <property type="evidence" value="ECO:0007669"/>
    <property type="project" value="InterPro"/>
</dbReference>
<dbReference type="Proteomes" id="UP000640333">
    <property type="component" value="Unassembled WGS sequence"/>
</dbReference>
<comment type="caution">
    <text evidence="6">The sequence shown here is derived from an EMBL/GenBank/DDBJ whole genome shotgun (WGS) entry which is preliminary data.</text>
</comment>